<evidence type="ECO:0000259" key="2">
    <source>
        <dbReference type="Pfam" id="PF23544"/>
    </source>
</evidence>
<dbReference type="EMBL" id="JAVDPF010000008">
    <property type="protein sequence ID" value="KAL1880860.1"/>
    <property type="molecule type" value="Genomic_DNA"/>
</dbReference>
<sequence>MYNQAKYGSVDVITGDYLAEVNIAENAEAMAKSAHPGWIPTALDGLQQSLEIIDEKRIKVIINGGGLNPRGLAEKTYDMIAERKLKLKVAYVDGDNLLPRADKILDNIRNGQVKHFDSANPQVKCDKFTTSFLDHPDEMPIVSANAYLGYRAIKKGLNEGADIIICGRVSDASPVIGAAAWWHNWSEDNFDALAGALIGGHLIECSTYVTGANFAGFFKYDIKELLNLGLPIVEIDAKGDSVVTKHEALNGIVTADTVKCQLLYELQGLIYLNSDVKADISGIRVAEQAKNRVHVTGTKGYPPPPTTKLAVFYRGGYQCEILLNAIGYATEKKWDLQEAQVRSKLGEWGLTSSFDTLDFQRVGVPKEDPDSQLSATTYLRIFAQARDINVLRKLAAAWAFNGMAHFAGMCASLDMRTMQPKPYLGYYSAIIAQEELEEAVDIFDGPSKGNPRRISVGPPKKSLPLEPRANYETENPVSIGQFGPTVMRPLGDIALARSGDKGANVNIGLFVQTAEQWEWFRSFMTRPKMQKLMGKDWKDWYFIERVEIPHIYAVHYVIYGPLGRGVSSSKLLDALGKGFAEFIRAVHVPIPTKFLSLQ</sequence>
<dbReference type="Pfam" id="PF07287">
    <property type="entry name" value="AtuA"/>
    <property type="match status" value="1"/>
</dbReference>
<dbReference type="InterPro" id="IPR010839">
    <property type="entry name" value="AtuA_N"/>
</dbReference>
<evidence type="ECO:0000313" key="3">
    <source>
        <dbReference type="EMBL" id="KAL1880860.1"/>
    </source>
</evidence>
<keyword evidence="4" id="KW-1185">Reference proteome</keyword>
<dbReference type="PANTHER" id="PTHR47585:SF1">
    <property type="entry name" value="DUF1446 DOMAIN-CONTAINING PROTEIN"/>
    <property type="match status" value="1"/>
</dbReference>
<gene>
    <name evidence="3" type="ORF">Plec18167_003395</name>
</gene>
<dbReference type="InterPro" id="IPR056362">
    <property type="entry name" value="AtuA-like_ferredoxin_dom"/>
</dbReference>
<evidence type="ECO:0000313" key="4">
    <source>
        <dbReference type="Proteomes" id="UP001583193"/>
    </source>
</evidence>
<protein>
    <recommendedName>
        <fullName evidence="5">DUF1446-domain-containing protein</fullName>
    </recommendedName>
</protein>
<evidence type="ECO:0008006" key="5">
    <source>
        <dbReference type="Google" id="ProtNLM"/>
    </source>
</evidence>
<dbReference type="Pfam" id="PF23544">
    <property type="entry name" value="AtuA_ferredoxin"/>
    <property type="match status" value="1"/>
</dbReference>
<dbReference type="PANTHER" id="PTHR47585">
    <property type="match status" value="1"/>
</dbReference>
<accession>A0ABR3XYV1</accession>
<feature type="domain" description="Acyclic terpene utilisation N-terminal" evidence="1">
    <location>
        <begin position="1"/>
        <end position="441"/>
    </location>
</feature>
<dbReference type="Proteomes" id="UP001583193">
    <property type="component" value="Unassembled WGS sequence"/>
</dbReference>
<reference evidence="3 4" key="1">
    <citation type="journal article" date="2024" name="IMA Fungus">
        <title>IMA Genome - F19 : A genome assembly and annotation guide to empower mycologists, including annotated draft genome sequences of Ceratocystis pirilliformis, Diaporthe australafricana, Fusarium ophioides, Paecilomyces lecythidis, and Sporothrix stenoceras.</title>
        <authorList>
            <person name="Aylward J."/>
            <person name="Wilson A.M."/>
            <person name="Visagie C.M."/>
            <person name="Spraker J."/>
            <person name="Barnes I."/>
            <person name="Buitendag C."/>
            <person name="Ceriani C."/>
            <person name="Del Mar Angel L."/>
            <person name="du Plessis D."/>
            <person name="Fuchs T."/>
            <person name="Gasser K."/>
            <person name="Kramer D."/>
            <person name="Li W."/>
            <person name="Munsamy K."/>
            <person name="Piso A."/>
            <person name="Price J.L."/>
            <person name="Sonnekus B."/>
            <person name="Thomas C."/>
            <person name="van der Nest A."/>
            <person name="van Dijk A."/>
            <person name="van Heerden A."/>
            <person name="van Vuuren N."/>
            <person name="Yilmaz N."/>
            <person name="Duong T.A."/>
            <person name="van der Merwe N.A."/>
            <person name="Wingfield M.J."/>
            <person name="Wingfield B.D."/>
        </authorList>
    </citation>
    <scope>NUCLEOTIDE SEQUENCE [LARGE SCALE GENOMIC DNA]</scope>
    <source>
        <strain evidence="3 4">CMW 18167</strain>
    </source>
</reference>
<name>A0ABR3XYV1_9EURO</name>
<evidence type="ECO:0000259" key="1">
    <source>
        <dbReference type="Pfam" id="PF07287"/>
    </source>
</evidence>
<proteinExistence type="predicted"/>
<organism evidence="3 4">
    <name type="scientific">Paecilomyces lecythidis</name>
    <dbReference type="NCBI Taxonomy" id="3004212"/>
    <lineage>
        <taxon>Eukaryota</taxon>
        <taxon>Fungi</taxon>
        <taxon>Dikarya</taxon>
        <taxon>Ascomycota</taxon>
        <taxon>Pezizomycotina</taxon>
        <taxon>Eurotiomycetes</taxon>
        <taxon>Eurotiomycetidae</taxon>
        <taxon>Eurotiales</taxon>
        <taxon>Thermoascaceae</taxon>
        <taxon>Paecilomyces</taxon>
    </lineage>
</organism>
<comment type="caution">
    <text evidence="3">The sequence shown here is derived from an EMBL/GenBank/DDBJ whole genome shotgun (WGS) entry which is preliminary data.</text>
</comment>
<feature type="domain" description="AtuA-like ferredoxin-fold" evidence="2">
    <location>
        <begin position="489"/>
        <end position="588"/>
    </location>
</feature>